<name>A0A4C1VYD8_EUMVA</name>
<organism evidence="2 3">
    <name type="scientific">Eumeta variegata</name>
    <name type="common">Bagworm moth</name>
    <name type="synonym">Eumeta japonica</name>
    <dbReference type="NCBI Taxonomy" id="151549"/>
    <lineage>
        <taxon>Eukaryota</taxon>
        <taxon>Metazoa</taxon>
        <taxon>Ecdysozoa</taxon>
        <taxon>Arthropoda</taxon>
        <taxon>Hexapoda</taxon>
        <taxon>Insecta</taxon>
        <taxon>Pterygota</taxon>
        <taxon>Neoptera</taxon>
        <taxon>Endopterygota</taxon>
        <taxon>Lepidoptera</taxon>
        <taxon>Glossata</taxon>
        <taxon>Ditrysia</taxon>
        <taxon>Tineoidea</taxon>
        <taxon>Psychidae</taxon>
        <taxon>Oiketicinae</taxon>
        <taxon>Eumeta</taxon>
    </lineage>
</organism>
<proteinExistence type="predicted"/>
<sequence length="268" mass="28884">MGARYFRGVIDASPTSWVGIGSLVNEGMMKKWGNGGKSGPAILAPAGRNVRVETVTTSLYSVQDLTGRARLFPTAESNTARLYLSKPERDIAATIGRAGGRRGRTQCRRGAPAVRGPDAFNNAVAPRRCTATAISLVRKTSSKVEVTACRANRCSKPVNYTSLRRRPAERQRVTASLIKMENAITDLEERHNHARAERKVCNTQKPVASTYISEQQGGVTGALPTHRLGIGHLMERIDEGVESVGPAAAHPGHPLKWPASGIQINSEP</sequence>
<feature type="coiled-coil region" evidence="1">
    <location>
        <begin position="170"/>
        <end position="197"/>
    </location>
</feature>
<comment type="caution">
    <text evidence="2">The sequence shown here is derived from an EMBL/GenBank/DDBJ whole genome shotgun (WGS) entry which is preliminary data.</text>
</comment>
<evidence type="ECO:0000256" key="1">
    <source>
        <dbReference type="SAM" id="Coils"/>
    </source>
</evidence>
<keyword evidence="3" id="KW-1185">Reference proteome</keyword>
<dbReference type="EMBL" id="BGZK01000439">
    <property type="protein sequence ID" value="GBP43620.1"/>
    <property type="molecule type" value="Genomic_DNA"/>
</dbReference>
<gene>
    <name evidence="2" type="ORF">EVAR_32186_1</name>
</gene>
<keyword evidence="1" id="KW-0175">Coiled coil</keyword>
<evidence type="ECO:0000313" key="3">
    <source>
        <dbReference type="Proteomes" id="UP000299102"/>
    </source>
</evidence>
<dbReference type="AlphaFoldDB" id="A0A4C1VYD8"/>
<dbReference type="Proteomes" id="UP000299102">
    <property type="component" value="Unassembled WGS sequence"/>
</dbReference>
<accession>A0A4C1VYD8</accession>
<reference evidence="2 3" key="1">
    <citation type="journal article" date="2019" name="Commun. Biol.">
        <title>The bagworm genome reveals a unique fibroin gene that provides high tensile strength.</title>
        <authorList>
            <person name="Kono N."/>
            <person name="Nakamura H."/>
            <person name="Ohtoshi R."/>
            <person name="Tomita M."/>
            <person name="Numata K."/>
            <person name="Arakawa K."/>
        </authorList>
    </citation>
    <scope>NUCLEOTIDE SEQUENCE [LARGE SCALE GENOMIC DNA]</scope>
</reference>
<protein>
    <submittedName>
        <fullName evidence="2">Uncharacterized protein</fullName>
    </submittedName>
</protein>
<evidence type="ECO:0000313" key="2">
    <source>
        <dbReference type="EMBL" id="GBP43620.1"/>
    </source>
</evidence>